<dbReference type="Pfam" id="PF05699">
    <property type="entry name" value="Dimer_Tnp_hAT"/>
    <property type="match status" value="1"/>
</dbReference>
<comment type="subcellular location">
    <subcellularLocation>
        <location evidence="1">Nucleus</location>
    </subcellularLocation>
</comment>
<keyword evidence="2" id="KW-0479">Metal-binding</keyword>
<proteinExistence type="predicted"/>
<keyword evidence="4" id="KW-0862">Zinc</keyword>
<keyword evidence="5" id="KW-0539">Nucleus</keyword>
<dbReference type="GO" id="GO:0005634">
    <property type="term" value="C:nucleus"/>
    <property type="evidence" value="ECO:0007669"/>
    <property type="project" value="UniProtKB-SubCell"/>
</dbReference>
<evidence type="ECO:0000313" key="8">
    <source>
        <dbReference type="Proteomes" id="UP000053097"/>
    </source>
</evidence>
<dbReference type="EMBL" id="KK107829">
    <property type="protein sequence ID" value="EZA47544.1"/>
    <property type="molecule type" value="Genomic_DNA"/>
</dbReference>
<dbReference type="Proteomes" id="UP000053097">
    <property type="component" value="Unassembled WGS sequence"/>
</dbReference>
<dbReference type="InterPro" id="IPR008906">
    <property type="entry name" value="HATC_C_dom"/>
</dbReference>
<gene>
    <name evidence="7" type="ORF">X777_16213</name>
</gene>
<evidence type="ECO:0000313" key="7">
    <source>
        <dbReference type="EMBL" id="EZA47544.1"/>
    </source>
</evidence>
<keyword evidence="8" id="KW-1185">Reference proteome</keyword>
<dbReference type="InterPro" id="IPR052035">
    <property type="entry name" value="ZnF_BED_domain_contain"/>
</dbReference>
<evidence type="ECO:0000256" key="4">
    <source>
        <dbReference type="ARBA" id="ARBA00022833"/>
    </source>
</evidence>
<dbReference type="SUPFAM" id="SSF53098">
    <property type="entry name" value="Ribonuclease H-like"/>
    <property type="match status" value="1"/>
</dbReference>
<sequence length="187" mass="21500">FNKRFSYVKNCPQLTIATTVDPRFKTKYLIDDEISCKDKIQTFLCQEFSKTLENVTNIIDENETVVTSLSLDPQSMENLWDTHDNMSSMSTLESPDSEDFPPFDEHLKSYLKEPLLQRNYDIFHYWASSPCTYLKKVATKNLSAPPTSVANEQLFSADSRANLLGENIDKLLFPIILNCLILIIIFI</sequence>
<accession>A0A026VXF4</accession>
<evidence type="ECO:0000256" key="1">
    <source>
        <dbReference type="ARBA" id="ARBA00004123"/>
    </source>
</evidence>
<evidence type="ECO:0000256" key="3">
    <source>
        <dbReference type="ARBA" id="ARBA00022771"/>
    </source>
</evidence>
<keyword evidence="3" id="KW-0863">Zinc-finger</keyword>
<evidence type="ECO:0000256" key="5">
    <source>
        <dbReference type="ARBA" id="ARBA00023242"/>
    </source>
</evidence>
<evidence type="ECO:0000256" key="2">
    <source>
        <dbReference type="ARBA" id="ARBA00022723"/>
    </source>
</evidence>
<protein>
    <submittedName>
        <fullName evidence="7">Zinc finger BED domain-containing protein</fullName>
    </submittedName>
</protein>
<dbReference type="GO" id="GO:0008270">
    <property type="term" value="F:zinc ion binding"/>
    <property type="evidence" value="ECO:0007669"/>
    <property type="project" value="UniProtKB-KW"/>
</dbReference>
<reference evidence="7 8" key="1">
    <citation type="journal article" date="2014" name="Curr. Biol.">
        <title>The genome of the clonal raider ant Cerapachys biroi.</title>
        <authorList>
            <person name="Oxley P.R."/>
            <person name="Ji L."/>
            <person name="Fetter-Pruneda I."/>
            <person name="McKenzie S.K."/>
            <person name="Li C."/>
            <person name="Hu H."/>
            <person name="Zhang G."/>
            <person name="Kronauer D.J."/>
        </authorList>
    </citation>
    <scope>NUCLEOTIDE SEQUENCE [LARGE SCALE GENOMIC DNA]</scope>
</reference>
<name>A0A026VXF4_OOCBI</name>
<dbReference type="PANTHER" id="PTHR46481:SF10">
    <property type="entry name" value="ZINC FINGER BED DOMAIN-CONTAINING PROTEIN 39"/>
    <property type="match status" value="1"/>
</dbReference>
<dbReference type="AlphaFoldDB" id="A0A026VXF4"/>
<feature type="domain" description="HAT C-terminal dimerisation" evidence="6">
    <location>
        <begin position="107"/>
        <end position="160"/>
    </location>
</feature>
<dbReference type="InterPro" id="IPR012337">
    <property type="entry name" value="RNaseH-like_sf"/>
</dbReference>
<evidence type="ECO:0000259" key="6">
    <source>
        <dbReference type="Pfam" id="PF05699"/>
    </source>
</evidence>
<feature type="non-terminal residue" evidence="7">
    <location>
        <position position="1"/>
    </location>
</feature>
<dbReference type="PANTHER" id="PTHR46481">
    <property type="entry name" value="ZINC FINGER BED DOMAIN-CONTAINING PROTEIN 4"/>
    <property type="match status" value="1"/>
</dbReference>
<organism evidence="7 8">
    <name type="scientific">Ooceraea biroi</name>
    <name type="common">Clonal raider ant</name>
    <name type="synonym">Cerapachys biroi</name>
    <dbReference type="NCBI Taxonomy" id="2015173"/>
    <lineage>
        <taxon>Eukaryota</taxon>
        <taxon>Metazoa</taxon>
        <taxon>Ecdysozoa</taxon>
        <taxon>Arthropoda</taxon>
        <taxon>Hexapoda</taxon>
        <taxon>Insecta</taxon>
        <taxon>Pterygota</taxon>
        <taxon>Neoptera</taxon>
        <taxon>Endopterygota</taxon>
        <taxon>Hymenoptera</taxon>
        <taxon>Apocrita</taxon>
        <taxon>Aculeata</taxon>
        <taxon>Formicoidea</taxon>
        <taxon>Formicidae</taxon>
        <taxon>Dorylinae</taxon>
        <taxon>Ooceraea</taxon>
    </lineage>
</organism>
<dbReference type="GO" id="GO:0046983">
    <property type="term" value="F:protein dimerization activity"/>
    <property type="evidence" value="ECO:0007669"/>
    <property type="project" value="InterPro"/>
</dbReference>